<dbReference type="InterPro" id="IPR013032">
    <property type="entry name" value="EGF-like_CS"/>
</dbReference>
<evidence type="ECO:0000256" key="2">
    <source>
        <dbReference type="ARBA" id="ARBA00022729"/>
    </source>
</evidence>
<feature type="domain" description="EGF-like" evidence="7">
    <location>
        <begin position="1"/>
        <end position="23"/>
    </location>
</feature>
<dbReference type="PANTHER" id="PTHR24049:SF22">
    <property type="entry name" value="DROSOPHILA CRUMBS HOMOLOG"/>
    <property type="match status" value="1"/>
</dbReference>
<comment type="caution">
    <text evidence="8">The sequence shown here is derived from an EMBL/GenBank/DDBJ whole genome shotgun (WGS) entry which is preliminary data.</text>
</comment>
<evidence type="ECO:0000256" key="6">
    <source>
        <dbReference type="PROSITE-ProRule" id="PRU00076"/>
    </source>
</evidence>
<dbReference type="GO" id="GO:0005886">
    <property type="term" value="C:plasma membrane"/>
    <property type="evidence" value="ECO:0007669"/>
    <property type="project" value="TreeGrafter"/>
</dbReference>
<sequence length="215" mass="23885">MCTVNGDTFNCMCKAPYIGEKCEKMDPCATLPCQNGGVCSVNGDSFKCMCKTPYTGEKCEKMDPCATRPCQNGGVCSVNGDSFKCMCKIPYTGEKCEKTCKENGDCKNGASCKNNACVCEPGYEGDKCEKIKNCENLECNTEISECVLDENTNTGMCKCNEVTKLYLEHQCVGLQFLHSELTLSISRYKTRNEKYSPFNKCFYPDVLDTMCRICN</sequence>
<dbReference type="EMBL" id="BMAV01018505">
    <property type="protein sequence ID" value="GFY70909.1"/>
    <property type="molecule type" value="Genomic_DNA"/>
</dbReference>
<dbReference type="InterPro" id="IPR001881">
    <property type="entry name" value="EGF-like_Ca-bd_dom"/>
</dbReference>
<dbReference type="PROSITE" id="PS01186">
    <property type="entry name" value="EGF_2"/>
    <property type="match status" value="3"/>
</dbReference>
<dbReference type="PROSITE" id="PS00022">
    <property type="entry name" value="EGF_1"/>
    <property type="match status" value="3"/>
</dbReference>
<evidence type="ECO:0000256" key="4">
    <source>
        <dbReference type="ARBA" id="ARBA00023157"/>
    </source>
</evidence>
<reference evidence="8" key="1">
    <citation type="submission" date="2020-08" db="EMBL/GenBank/DDBJ databases">
        <title>Multicomponent nature underlies the extraordinary mechanical properties of spider dragline silk.</title>
        <authorList>
            <person name="Kono N."/>
            <person name="Nakamura H."/>
            <person name="Mori M."/>
            <person name="Yoshida Y."/>
            <person name="Ohtoshi R."/>
            <person name="Malay A.D."/>
            <person name="Moran D.A.P."/>
            <person name="Tomita M."/>
            <person name="Numata K."/>
            <person name="Arakawa K."/>
        </authorList>
    </citation>
    <scope>NUCLEOTIDE SEQUENCE</scope>
</reference>
<keyword evidence="1 6" id="KW-0245">EGF-like domain</keyword>
<dbReference type="SMART" id="SM00181">
    <property type="entry name" value="EGF"/>
    <property type="match status" value="3"/>
</dbReference>
<dbReference type="GO" id="GO:0005509">
    <property type="term" value="F:calcium ion binding"/>
    <property type="evidence" value="ECO:0007669"/>
    <property type="project" value="InterPro"/>
</dbReference>
<dbReference type="GO" id="GO:0045197">
    <property type="term" value="P:establishment or maintenance of epithelial cell apical/basal polarity"/>
    <property type="evidence" value="ECO:0007669"/>
    <property type="project" value="TreeGrafter"/>
</dbReference>
<dbReference type="Pfam" id="PF12661">
    <property type="entry name" value="hEGF"/>
    <property type="match status" value="1"/>
</dbReference>
<evidence type="ECO:0000313" key="9">
    <source>
        <dbReference type="Proteomes" id="UP000886998"/>
    </source>
</evidence>
<accession>A0A8X7CG07</accession>
<feature type="domain" description="EGF-like" evidence="7">
    <location>
        <begin position="61"/>
        <end position="97"/>
    </location>
</feature>
<dbReference type="CDD" id="cd00054">
    <property type="entry name" value="EGF_CA"/>
    <property type="match status" value="1"/>
</dbReference>
<comment type="caution">
    <text evidence="6">Lacks conserved residue(s) required for the propagation of feature annotation.</text>
</comment>
<evidence type="ECO:0000256" key="1">
    <source>
        <dbReference type="ARBA" id="ARBA00022536"/>
    </source>
</evidence>
<dbReference type="GO" id="GO:0007157">
    <property type="term" value="P:heterophilic cell-cell adhesion via plasma membrane cell adhesion molecules"/>
    <property type="evidence" value="ECO:0007669"/>
    <property type="project" value="TreeGrafter"/>
</dbReference>
<evidence type="ECO:0000313" key="8">
    <source>
        <dbReference type="EMBL" id="GFY70909.1"/>
    </source>
</evidence>
<keyword evidence="5" id="KW-0325">Glycoprotein</keyword>
<evidence type="ECO:0000256" key="5">
    <source>
        <dbReference type="ARBA" id="ARBA00023180"/>
    </source>
</evidence>
<dbReference type="FunFam" id="2.10.25.10:FF:000321">
    <property type="entry name" value="Protein delta homolog 1"/>
    <property type="match status" value="2"/>
</dbReference>
<dbReference type="InterPro" id="IPR051022">
    <property type="entry name" value="Notch_Cell-Fate_Det"/>
</dbReference>
<feature type="domain" description="EGF-like" evidence="7">
    <location>
        <begin position="24"/>
        <end position="60"/>
    </location>
</feature>
<dbReference type="Proteomes" id="UP000886998">
    <property type="component" value="Unassembled WGS sequence"/>
</dbReference>
<dbReference type="Pfam" id="PF00008">
    <property type="entry name" value="EGF"/>
    <property type="match status" value="2"/>
</dbReference>
<keyword evidence="3" id="KW-0677">Repeat</keyword>
<dbReference type="InterPro" id="IPR000742">
    <property type="entry name" value="EGF"/>
</dbReference>
<dbReference type="PANTHER" id="PTHR24049">
    <property type="entry name" value="CRUMBS FAMILY MEMBER"/>
    <property type="match status" value="1"/>
</dbReference>
<dbReference type="PROSITE" id="PS50026">
    <property type="entry name" value="EGF_3"/>
    <property type="match status" value="3"/>
</dbReference>
<dbReference type="AlphaFoldDB" id="A0A8X7CG07"/>
<keyword evidence="2" id="KW-0732">Signal</keyword>
<dbReference type="Gene3D" id="2.10.25.10">
    <property type="entry name" value="Laminin"/>
    <property type="match status" value="3"/>
</dbReference>
<dbReference type="OrthoDB" id="6430434at2759"/>
<gene>
    <name evidence="8" type="ORF">TNIN_485161</name>
</gene>
<keyword evidence="4 6" id="KW-1015">Disulfide bond</keyword>
<keyword evidence="9" id="KW-1185">Reference proteome</keyword>
<organism evidence="8 9">
    <name type="scientific">Trichonephila inaurata madagascariensis</name>
    <dbReference type="NCBI Taxonomy" id="2747483"/>
    <lineage>
        <taxon>Eukaryota</taxon>
        <taxon>Metazoa</taxon>
        <taxon>Ecdysozoa</taxon>
        <taxon>Arthropoda</taxon>
        <taxon>Chelicerata</taxon>
        <taxon>Arachnida</taxon>
        <taxon>Araneae</taxon>
        <taxon>Araneomorphae</taxon>
        <taxon>Entelegynae</taxon>
        <taxon>Araneoidea</taxon>
        <taxon>Nephilidae</taxon>
        <taxon>Trichonephila</taxon>
        <taxon>Trichonephila inaurata</taxon>
    </lineage>
</organism>
<protein>
    <recommendedName>
        <fullName evidence="7">EGF-like domain-containing protein</fullName>
    </recommendedName>
</protein>
<feature type="disulfide bond" evidence="6">
    <location>
        <begin position="87"/>
        <end position="96"/>
    </location>
</feature>
<feature type="disulfide bond" evidence="6">
    <location>
        <begin position="13"/>
        <end position="22"/>
    </location>
</feature>
<dbReference type="SMART" id="SM00179">
    <property type="entry name" value="EGF_CA"/>
    <property type="match status" value="2"/>
</dbReference>
<name>A0A8X7CG07_9ARAC</name>
<dbReference type="GO" id="GO:0032991">
    <property type="term" value="C:protein-containing complex"/>
    <property type="evidence" value="ECO:0007669"/>
    <property type="project" value="TreeGrafter"/>
</dbReference>
<evidence type="ECO:0000259" key="7">
    <source>
        <dbReference type="PROSITE" id="PS50026"/>
    </source>
</evidence>
<feature type="disulfide bond" evidence="6">
    <location>
        <begin position="50"/>
        <end position="59"/>
    </location>
</feature>
<evidence type="ECO:0000256" key="3">
    <source>
        <dbReference type="ARBA" id="ARBA00022737"/>
    </source>
</evidence>
<proteinExistence type="predicted"/>
<dbReference type="SUPFAM" id="SSF57196">
    <property type="entry name" value="EGF/Laminin"/>
    <property type="match status" value="2"/>
</dbReference>